<feature type="transmembrane region" description="Helical" evidence="6">
    <location>
        <begin position="21"/>
        <end position="43"/>
    </location>
</feature>
<feature type="transmembrane region" description="Helical" evidence="6">
    <location>
        <begin position="49"/>
        <end position="68"/>
    </location>
</feature>
<dbReference type="GO" id="GO:0005886">
    <property type="term" value="C:plasma membrane"/>
    <property type="evidence" value="ECO:0007669"/>
    <property type="project" value="UniProtKB-SubCell"/>
</dbReference>
<feature type="transmembrane region" description="Helical" evidence="6">
    <location>
        <begin position="406"/>
        <end position="427"/>
    </location>
</feature>
<dbReference type="EMBL" id="FOGQ01000016">
    <property type="protein sequence ID" value="SES28094.1"/>
    <property type="molecule type" value="Genomic_DNA"/>
</dbReference>
<feature type="transmembrane region" description="Helical" evidence="6">
    <location>
        <begin position="174"/>
        <end position="206"/>
    </location>
</feature>
<evidence type="ECO:0000313" key="7">
    <source>
        <dbReference type="EMBL" id="SES28094.1"/>
    </source>
</evidence>
<dbReference type="InterPro" id="IPR002797">
    <property type="entry name" value="Polysacc_synth"/>
</dbReference>
<proteinExistence type="predicted"/>
<evidence type="ECO:0000256" key="1">
    <source>
        <dbReference type="ARBA" id="ARBA00004651"/>
    </source>
</evidence>
<keyword evidence="4 6" id="KW-1133">Transmembrane helix</keyword>
<comment type="subcellular location">
    <subcellularLocation>
        <location evidence="1">Cell membrane</location>
        <topology evidence="1">Multi-pass membrane protein</topology>
    </subcellularLocation>
</comment>
<evidence type="ECO:0000256" key="5">
    <source>
        <dbReference type="ARBA" id="ARBA00023136"/>
    </source>
</evidence>
<dbReference type="InterPro" id="IPR050833">
    <property type="entry name" value="Poly_Biosynth_Transport"/>
</dbReference>
<feature type="transmembrane region" description="Helical" evidence="6">
    <location>
        <begin position="89"/>
        <end position="112"/>
    </location>
</feature>
<evidence type="ECO:0000256" key="3">
    <source>
        <dbReference type="ARBA" id="ARBA00022692"/>
    </source>
</evidence>
<accession>A0A1H9W2S1</accession>
<evidence type="ECO:0000256" key="2">
    <source>
        <dbReference type="ARBA" id="ARBA00022475"/>
    </source>
</evidence>
<evidence type="ECO:0000256" key="6">
    <source>
        <dbReference type="SAM" id="Phobius"/>
    </source>
</evidence>
<dbReference type="PANTHER" id="PTHR30250:SF11">
    <property type="entry name" value="O-ANTIGEN TRANSPORTER-RELATED"/>
    <property type="match status" value="1"/>
</dbReference>
<keyword evidence="8" id="KW-1185">Reference proteome</keyword>
<evidence type="ECO:0000313" key="8">
    <source>
        <dbReference type="Proteomes" id="UP000198929"/>
    </source>
</evidence>
<feature type="transmembrane region" description="Helical" evidence="6">
    <location>
        <begin position="462"/>
        <end position="483"/>
    </location>
</feature>
<feature type="transmembrane region" description="Helical" evidence="6">
    <location>
        <begin position="382"/>
        <end position="400"/>
    </location>
</feature>
<feature type="transmembrane region" description="Helical" evidence="6">
    <location>
        <begin position="346"/>
        <end position="370"/>
    </location>
</feature>
<protein>
    <submittedName>
        <fullName evidence="7">Membrane protein involved in the export of O-antigen and teichoic acid</fullName>
    </submittedName>
</protein>
<reference evidence="8" key="1">
    <citation type="submission" date="2016-10" db="EMBL/GenBank/DDBJ databases">
        <authorList>
            <person name="Varghese N."/>
            <person name="Submissions S."/>
        </authorList>
    </citation>
    <scope>NUCLEOTIDE SEQUENCE [LARGE SCALE GENOMIC DNA]</scope>
    <source>
        <strain evidence="8">DSM 20524</strain>
    </source>
</reference>
<feature type="transmembrane region" description="Helical" evidence="6">
    <location>
        <begin position="306"/>
        <end position="334"/>
    </location>
</feature>
<keyword evidence="3 6" id="KW-0812">Transmembrane</keyword>
<dbReference type="Pfam" id="PF01943">
    <property type="entry name" value="Polysacc_synt"/>
    <property type="match status" value="1"/>
</dbReference>
<feature type="transmembrane region" description="Helical" evidence="6">
    <location>
        <begin position="124"/>
        <end position="144"/>
    </location>
</feature>
<dbReference type="Proteomes" id="UP000198929">
    <property type="component" value="Unassembled WGS sequence"/>
</dbReference>
<dbReference type="PANTHER" id="PTHR30250">
    <property type="entry name" value="PST FAMILY PREDICTED COLANIC ACID TRANSPORTER"/>
    <property type="match status" value="1"/>
</dbReference>
<sequence length="500" mass="53088">MGTGKEDVERRELARGSALSFVGSVTSAVLGFVLTIVITRLLGADGAGIVFQATGVFAVVMAFAKFGMDSTSVYLLPRLLVDDPRQVRGALNACLAIAVGFGLVLVAIVELLAPWLWGDQREELLHSVQAIVLFVPFGAVFLILSASLRALGSVVEYVLVSNIAVPVLRPPLVAIAAVAVGSAVAVSVAWAVPLAMMALVAGLLILRRLRVIEAGVPGPIFPGRPRWVEIWKFSVPRTIAAGLEQAIVWFDILLVGWLASDYAAGIYGGATRFVQAGLLVDAALRVIVSPRFSALLHQGASKQVQALYVTASSWLVLLGTPAYVLLAFFSPVFLELLGDEFTQGSVALSILAVGMAITFLAGNIHSLLIMSGRSGWAATNKFIVLIVNVTGNLLLIPHFGIEGAAIAWALCMALDAALASIQVRIFLRITPSLIDVVRPFLIVVISFGVPALLVRSQVGNSLAGMLFTVLAGGILYCAACWWWRKPLRISGLTSMVSKRK</sequence>
<name>A0A1H9W2S1_9CORY</name>
<dbReference type="STRING" id="1121357.SAMN05661109_02507"/>
<feature type="transmembrane region" description="Helical" evidence="6">
    <location>
        <begin position="439"/>
        <end position="456"/>
    </location>
</feature>
<gene>
    <name evidence="7" type="ORF">SAMN05661109_02507</name>
</gene>
<evidence type="ECO:0000256" key="4">
    <source>
        <dbReference type="ARBA" id="ARBA00022989"/>
    </source>
</evidence>
<keyword evidence="2" id="KW-1003">Cell membrane</keyword>
<dbReference type="AlphaFoldDB" id="A0A1H9W2S1"/>
<organism evidence="7 8">
    <name type="scientific">Corynebacterium cystitidis DSM 20524</name>
    <dbReference type="NCBI Taxonomy" id="1121357"/>
    <lineage>
        <taxon>Bacteria</taxon>
        <taxon>Bacillati</taxon>
        <taxon>Actinomycetota</taxon>
        <taxon>Actinomycetes</taxon>
        <taxon>Mycobacteriales</taxon>
        <taxon>Corynebacteriaceae</taxon>
        <taxon>Corynebacterium</taxon>
    </lineage>
</organism>
<keyword evidence="5 6" id="KW-0472">Membrane</keyword>
<dbReference type="CDD" id="cd13128">
    <property type="entry name" value="MATE_Wzx_like"/>
    <property type="match status" value="1"/>
</dbReference>